<name>A0A1H0WZB4_9PSEU</name>
<evidence type="ECO:0000313" key="1">
    <source>
        <dbReference type="EMBL" id="SDP95949.1"/>
    </source>
</evidence>
<evidence type="ECO:0000313" key="2">
    <source>
        <dbReference type="Proteomes" id="UP000199691"/>
    </source>
</evidence>
<keyword evidence="2" id="KW-1185">Reference proteome</keyword>
<gene>
    <name evidence="1" type="ORF">SAMN05421507_12653</name>
</gene>
<protein>
    <submittedName>
        <fullName evidence="1">Uncharacterized protein</fullName>
    </submittedName>
</protein>
<dbReference type="Proteomes" id="UP000199691">
    <property type="component" value="Unassembled WGS sequence"/>
</dbReference>
<dbReference type="STRING" id="641025.SAMN05421507_12653"/>
<dbReference type="EMBL" id="FNIX01000026">
    <property type="protein sequence ID" value="SDP95949.1"/>
    <property type="molecule type" value="Genomic_DNA"/>
</dbReference>
<sequence length="85" mass="9596">MPSPLSWIRTAWTRPPSVDRDRLVGLLPPVEYRRETDERQLFDEAALPAALPLMLKLDQEAEYLLCRAVAERALGSAPEPEALPE</sequence>
<dbReference type="AlphaFoldDB" id="A0A1H0WZB4"/>
<reference evidence="2" key="1">
    <citation type="submission" date="2016-10" db="EMBL/GenBank/DDBJ databases">
        <authorList>
            <person name="Varghese N."/>
            <person name="Submissions S."/>
        </authorList>
    </citation>
    <scope>NUCLEOTIDE SEQUENCE [LARGE SCALE GENOMIC DNA]</scope>
    <source>
        <strain evidence="2">CGMCC 4.6609</strain>
    </source>
</reference>
<proteinExistence type="predicted"/>
<organism evidence="1 2">
    <name type="scientific">Lentzea jiangxiensis</name>
    <dbReference type="NCBI Taxonomy" id="641025"/>
    <lineage>
        <taxon>Bacteria</taxon>
        <taxon>Bacillati</taxon>
        <taxon>Actinomycetota</taxon>
        <taxon>Actinomycetes</taxon>
        <taxon>Pseudonocardiales</taxon>
        <taxon>Pseudonocardiaceae</taxon>
        <taxon>Lentzea</taxon>
    </lineage>
</organism>
<accession>A0A1H0WZB4</accession>